<feature type="compositionally biased region" description="Polar residues" evidence="1">
    <location>
        <begin position="16"/>
        <end position="28"/>
    </location>
</feature>
<evidence type="ECO:0008006" key="4">
    <source>
        <dbReference type="Google" id="ProtNLM"/>
    </source>
</evidence>
<keyword evidence="3" id="KW-1185">Reference proteome</keyword>
<dbReference type="Pfam" id="PF13650">
    <property type="entry name" value="Asp_protease_2"/>
    <property type="match status" value="1"/>
</dbReference>
<dbReference type="PANTHER" id="PTHR47331">
    <property type="entry name" value="PHD-TYPE DOMAIN-CONTAINING PROTEIN"/>
    <property type="match status" value="1"/>
</dbReference>
<proteinExistence type="predicted"/>
<protein>
    <recommendedName>
        <fullName evidence="4">Peptidase aspartic putative domain-containing protein</fullName>
    </recommendedName>
</protein>
<dbReference type="Proteomes" id="UP000499080">
    <property type="component" value="Unassembled WGS sequence"/>
</dbReference>
<organism evidence="2 3">
    <name type="scientific">Araneus ventricosus</name>
    <name type="common">Orbweaver spider</name>
    <name type="synonym">Epeira ventricosa</name>
    <dbReference type="NCBI Taxonomy" id="182803"/>
    <lineage>
        <taxon>Eukaryota</taxon>
        <taxon>Metazoa</taxon>
        <taxon>Ecdysozoa</taxon>
        <taxon>Arthropoda</taxon>
        <taxon>Chelicerata</taxon>
        <taxon>Arachnida</taxon>
        <taxon>Araneae</taxon>
        <taxon>Araneomorphae</taxon>
        <taxon>Entelegynae</taxon>
        <taxon>Araneoidea</taxon>
        <taxon>Araneidae</taxon>
        <taxon>Araneus</taxon>
    </lineage>
</organism>
<evidence type="ECO:0000313" key="3">
    <source>
        <dbReference type="Proteomes" id="UP000499080"/>
    </source>
</evidence>
<evidence type="ECO:0000256" key="1">
    <source>
        <dbReference type="SAM" id="MobiDB-lite"/>
    </source>
</evidence>
<gene>
    <name evidence="2" type="ORF">AVEN_13708_1</name>
</gene>
<dbReference type="Gene3D" id="2.40.70.10">
    <property type="entry name" value="Acid Proteases"/>
    <property type="match status" value="1"/>
</dbReference>
<feature type="compositionally biased region" description="Basic and acidic residues" evidence="1">
    <location>
        <begin position="1"/>
        <end position="15"/>
    </location>
</feature>
<dbReference type="Pfam" id="PF05380">
    <property type="entry name" value="Peptidase_A17"/>
    <property type="match status" value="1"/>
</dbReference>
<dbReference type="EMBL" id="BGPR01056621">
    <property type="protein sequence ID" value="GBO33094.1"/>
    <property type="molecule type" value="Genomic_DNA"/>
</dbReference>
<reference evidence="2 3" key="1">
    <citation type="journal article" date="2019" name="Sci. Rep.">
        <title>Orb-weaving spider Araneus ventricosus genome elucidates the spidroin gene catalogue.</title>
        <authorList>
            <person name="Kono N."/>
            <person name="Nakamura H."/>
            <person name="Ohtoshi R."/>
            <person name="Moran D.A.P."/>
            <person name="Shinohara A."/>
            <person name="Yoshida Y."/>
            <person name="Fujiwara M."/>
            <person name="Mori M."/>
            <person name="Tomita M."/>
            <person name="Arakawa K."/>
        </authorList>
    </citation>
    <scope>NUCLEOTIDE SEQUENCE [LARGE SCALE GENOMIC DNA]</scope>
</reference>
<dbReference type="InterPro" id="IPR008042">
    <property type="entry name" value="Retrotrans_Pao"/>
</dbReference>
<dbReference type="AlphaFoldDB" id="A0A4Y2W8Z6"/>
<dbReference type="OrthoDB" id="6469925at2759"/>
<name>A0A4Y2W8Z6_ARAVE</name>
<sequence>MQKEIPRLKEGDSTDRSSNQIKHSARVNSQGQIPTEVLSALNKKYGDSTFLQTFVAEINNKRVRGILDTGSSRSFVLKDIAEQLKLKPSAKEELLIYAFGSNGKKESFDIVYLNLRNIRNPQLSVNIKAAITDRITQGKVSVPSKFIKEIASEKGLTLADDSCSSDIDLLIGSDFICEILGERNLKISKRLMVTNSIFGEILQGRINDEGNVNEIHVNYLSVMDGKMNYDKINEFWELENMGINSQENINLEMQILEKFEENTTYTNETEPAEIHIFSDASPKAYGCVRKVTDGTISSSSIVDKCRLAPLKKLSLARLELMGILGSARLAEYLQKTFPWITSDHIFFWRNSQITLHWINGDPLRWKEFVRNRVREIQEKTNQDHWNYCRGKTNPADKLTRGLSIHVLVQDDVWWHGPDWLTSQNLSFNNSSGSEINERDIADELTKSYVPVMTVTEHYRTDFIDNLLSIINDYTKFIRIISYVFKFAANCSFPESNKFGPVKADERVRAENSLIRLVQEGKFQEEIKDLKRGKGVSNKSKLSSLNVFIDENGILKVGGR</sequence>
<dbReference type="InterPro" id="IPR021109">
    <property type="entry name" value="Peptidase_aspartic_dom_sf"/>
</dbReference>
<accession>A0A4Y2W8Z6</accession>
<feature type="region of interest" description="Disordered" evidence="1">
    <location>
        <begin position="1"/>
        <end position="28"/>
    </location>
</feature>
<evidence type="ECO:0000313" key="2">
    <source>
        <dbReference type="EMBL" id="GBO33094.1"/>
    </source>
</evidence>
<comment type="caution">
    <text evidence="2">The sequence shown here is derived from an EMBL/GenBank/DDBJ whole genome shotgun (WGS) entry which is preliminary data.</text>
</comment>